<gene>
    <name evidence="2" type="ORF">CMUS01_13822</name>
</gene>
<dbReference type="Proteomes" id="UP000639643">
    <property type="component" value="Unassembled WGS sequence"/>
</dbReference>
<sequence length="362" mass="38972">MGPRLPPVNLQGLGRRERRGGNPTGALSHVDVRITSRSFPFPVFSVPHPPSTSVSSLLVGFVDCMSPITTLPSSRYHSTPSKEIARPQYAAFHRVCRGVQLLQGLTLQLLAGRCQLLVNSLATFYVGGQPGWPRLLFDTMPTFSSIAAGPREWTRWDIAAQEREPSPGTSATSRVTGAISISGNLISGRSHLPPVVPEPTRTSPVLRRPGPSIFNSFSLPRTHGRTVYLDQPAHLETESLQLAAVHLHRSASTPLAPTPGLHCVTSSGGERPESRPANIKDRPQFSPATCPVSNVTELSTFVLVTPPTRRRQATGPSPPRSVSDLTPIYPLCAPKPTDPLLPSEFPAPSVVSLLQPLFLAST</sequence>
<proteinExistence type="predicted"/>
<feature type="compositionally biased region" description="Basic and acidic residues" evidence="1">
    <location>
        <begin position="270"/>
        <end position="283"/>
    </location>
</feature>
<dbReference type="EMBL" id="WIGM01000918">
    <property type="protein sequence ID" value="KAF6808790.1"/>
    <property type="molecule type" value="Genomic_DNA"/>
</dbReference>
<name>A0A8H6MUJ3_9PEZI</name>
<dbReference type="AlphaFoldDB" id="A0A8H6MUJ3"/>
<protein>
    <submittedName>
        <fullName evidence="2">Uncharacterized protein</fullName>
    </submittedName>
</protein>
<organism evidence="2 3">
    <name type="scientific">Colletotrichum musicola</name>
    <dbReference type="NCBI Taxonomy" id="2175873"/>
    <lineage>
        <taxon>Eukaryota</taxon>
        <taxon>Fungi</taxon>
        <taxon>Dikarya</taxon>
        <taxon>Ascomycota</taxon>
        <taxon>Pezizomycotina</taxon>
        <taxon>Sordariomycetes</taxon>
        <taxon>Hypocreomycetidae</taxon>
        <taxon>Glomerellales</taxon>
        <taxon>Glomerellaceae</taxon>
        <taxon>Colletotrichum</taxon>
        <taxon>Colletotrichum orchidearum species complex</taxon>
    </lineage>
</organism>
<reference evidence="2" key="1">
    <citation type="journal article" date="2020" name="Phytopathology">
        <title>Genome Sequence Resources of Colletotrichum truncatum, C. plurivorum, C. musicola, and C. sojae: Four Species Pathogenic to Soybean (Glycine max).</title>
        <authorList>
            <person name="Rogerio F."/>
            <person name="Boufleur T.R."/>
            <person name="Ciampi-Guillardi M."/>
            <person name="Sukno S.A."/>
            <person name="Thon M.R."/>
            <person name="Massola Junior N.S."/>
            <person name="Baroncelli R."/>
        </authorList>
    </citation>
    <scope>NUCLEOTIDE SEQUENCE</scope>
    <source>
        <strain evidence="2">LFN0074</strain>
    </source>
</reference>
<comment type="caution">
    <text evidence="2">The sequence shown here is derived from an EMBL/GenBank/DDBJ whole genome shotgun (WGS) entry which is preliminary data.</text>
</comment>
<feature type="region of interest" description="Disordered" evidence="1">
    <location>
        <begin position="306"/>
        <end position="326"/>
    </location>
</feature>
<feature type="region of interest" description="Disordered" evidence="1">
    <location>
        <begin position="1"/>
        <end position="27"/>
    </location>
</feature>
<keyword evidence="3" id="KW-1185">Reference proteome</keyword>
<evidence type="ECO:0000313" key="3">
    <source>
        <dbReference type="Proteomes" id="UP000639643"/>
    </source>
</evidence>
<evidence type="ECO:0000256" key="1">
    <source>
        <dbReference type="SAM" id="MobiDB-lite"/>
    </source>
</evidence>
<evidence type="ECO:0000313" key="2">
    <source>
        <dbReference type="EMBL" id="KAF6808790.1"/>
    </source>
</evidence>
<accession>A0A8H6MUJ3</accession>
<feature type="region of interest" description="Disordered" evidence="1">
    <location>
        <begin position="265"/>
        <end position="288"/>
    </location>
</feature>
<feature type="region of interest" description="Disordered" evidence="1">
    <location>
        <begin position="190"/>
        <end position="209"/>
    </location>
</feature>